<dbReference type="SUPFAM" id="SSF51735">
    <property type="entry name" value="NAD(P)-binding Rossmann-fold domains"/>
    <property type="match status" value="1"/>
</dbReference>
<name>A0ABR3V2M3_9PEZI</name>
<dbReference type="InterPro" id="IPR036291">
    <property type="entry name" value="NAD(P)-bd_dom_sf"/>
</dbReference>
<comment type="similarity">
    <text evidence="1">Belongs to the short-chain dehydrogenases/reductases (SDR) family.</text>
</comment>
<evidence type="ECO:0000313" key="3">
    <source>
        <dbReference type="EMBL" id="KAL1835987.1"/>
    </source>
</evidence>
<dbReference type="Proteomes" id="UP001586593">
    <property type="component" value="Unassembled WGS sequence"/>
</dbReference>
<dbReference type="Gene3D" id="3.40.50.720">
    <property type="entry name" value="NAD(P)-binding Rossmann-like Domain"/>
    <property type="match status" value="1"/>
</dbReference>
<evidence type="ECO:0008006" key="5">
    <source>
        <dbReference type="Google" id="ProtNLM"/>
    </source>
</evidence>
<reference evidence="3 4" key="1">
    <citation type="journal article" date="2024" name="Commun. Biol.">
        <title>Comparative genomic analysis of thermophilic fungi reveals convergent evolutionary adaptations and gene losses.</title>
        <authorList>
            <person name="Steindorff A.S."/>
            <person name="Aguilar-Pontes M.V."/>
            <person name="Robinson A.J."/>
            <person name="Andreopoulos B."/>
            <person name="LaButti K."/>
            <person name="Kuo A."/>
            <person name="Mondo S."/>
            <person name="Riley R."/>
            <person name="Otillar R."/>
            <person name="Haridas S."/>
            <person name="Lipzen A."/>
            <person name="Grimwood J."/>
            <person name="Schmutz J."/>
            <person name="Clum A."/>
            <person name="Reid I.D."/>
            <person name="Moisan M.C."/>
            <person name="Butler G."/>
            <person name="Nguyen T.T.M."/>
            <person name="Dewar K."/>
            <person name="Conant G."/>
            <person name="Drula E."/>
            <person name="Henrissat B."/>
            <person name="Hansel C."/>
            <person name="Singer S."/>
            <person name="Hutchinson M.I."/>
            <person name="de Vries R.P."/>
            <person name="Natvig D.O."/>
            <person name="Powell A.J."/>
            <person name="Tsang A."/>
            <person name="Grigoriev I.V."/>
        </authorList>
    </citation>
    <scope>NUCLEOTIDE SEQUENCE [LARGE SCALE GENOMIC DNA]</scope>
    <source>
        <strain evidence="3 4">ATCC 24622</strain>
    </source>
</reference>
<dbReference type="PRINTS" id="PR00081">
    <property type="entry name" value="GDHRDH"/>
</dbReference>
<dbReference type="Pfam" id="PF00106">
    <property type="entry name" value="adh_short"/>
    <property type="match status" value="1"/>
</dbReference>
<keyword evidence="4" id="KW-1185">Reference proteome</keyword>
<accession>A0ABR3V2M3</accession>
<sequence>MDQFSLKDKTAVLTGAARGLGLAFADALAEAGANIAVLDVGAPGDSLDKLRERHGVRVAFYKTDVTSREQVGAAVEAIEKEFGTIDINVNAAGVVTDEPFLRSTDENLSATFGVNVGVHPALSEIGRH</sequence>
<evidence type="ECO:0000256" key="2">
    <source>
        <dbReference type="ARBA" id="ARBA00023002"/>
    </source>
</evidence>
<dbReference type="InterPro" id="IPR002347">
    <property type="entry name" value="SDR_fam"/>
</dbReference>
<proteinExistence type="inferred from homology"/>
<dbReference type="PANTHER" id="PTHR43008">
    <property type="entry name" value="BENZIL REDUCTASE"/>
    <property type="match status" value="1"/>
</dbReference>
<organism evidence="3 4">
    <name type="scientific">Phialemonium thermophilum</name>
    <dbReference type="NCBI Taxonomy" id="223376"/>
    <lineage>
        <taxon>Eukaryota</taxon>
        <taxon>Fungi</taxon>
        <taxon>Dikarya</taxon>
        <taxon>Ascomycota</taxon>
        <taxon>Pezizomycotina</taxon>
        <taxon>Sordariomycetes</taxon>
        <taxon>Sordariomycetidae</taxon>
        <taxon>Cephalothecales</taxon>
        <taxon>Cephalothecaceae</taxon>
        <taxon>Phialemonium</taxon>
    </lineage>
</organism>
<dbReference type="EMBL" id="JAZHXJ010002945">
    <property type="protein sequence ID" value="KAL1835987.1"/>
    <property type="molecule type" value="Genomic_DNA"/>
</dbReference>
<protein>
    <recommendedName>
        <fullName evidence="5">SDR family NAD(P)-dependent oxidoreductase</fullName>
    </recommendedName>
</protein>
<dbReference type="PANTHER" id="PTHR43008:SF4">
    <property type="entry name" value="CHAIN DEHYDROGENASE, PUTATIVE (AFU_ORTHOLOGUE AFUA_4G08710)-RELATED"/>
    <property type="match status" value="1"/>
</dbReference>
<evidence type="ECO:0000313" key="4">
    <source>
        <dbReference type="Proteomes" id="UP001586593"/>
    </source>
</evidence>
<keyword evidence="2" id="KW-0560">Oxidoreductase</keyword>
<evidence type="ECO:0000256" key="1">
    <source>
        <dbReference type="ARBA" id="ARBA00006484"/>
    </source>
</evidence>
<gene>
    <name evidence="3" type="ORF">VTK73DRAFT_5237</name>
</gene>
<comment type="caution">
    <text evidence="3">The sequence shown here is derived from an EMBL/GenBank/DDBJ whole genome shotgun (WGS) entry which is preliminary data.</text>
</comment>